<feature type="transmembrane region" description="Helical" evidence="1">
    <location>
        <begin position="20"/>
        <end position="39"/>
    </location>
</feature>
<protein>
    <submittedName>
        <fullName evidence="2">Uncharacterized protein</fullName>
    </submittedName>
</protein>
<organism evidence="2 3">
    <name type="scientific">Vibrio superstes NBRC 103154</name>
    <dbReference type="NCBI Taxonomy" id="1219062"/>
    <lineage>
        <taxon>Bacteria</taxon>
        <taxon>Pseudomonadati</taxon>
        <taxon>Pseudomonadota</taxon>
        <taxon>Gammaproteobacteria</taxon>
        <taxon>Vibrionales</taxon>
        <taxon>Vibrionaceae</taxon>
        <taxon>Vibrio</taxon>
    </lineage>
</organism>
<dbReference type="AlphaFoldDB" id="A0A511QN44"/>
<sequence length="83" mass="9590">MVVKLKRLLSDLSWTECNYTYAHLIFLAIALFAQAFTTYTEEHSAVAVRQNPKHRDAYKPWSSHDDQLIMTMHSEGTCIPDTM</sequence>
<evidence type="ECO:0000313" key="3">
    <source>
        <dbReference type="Proteomes" id="UP000321113"/>
    </source>
</evidence>
<keyword evidence="1" id="KW-0472">Membrane</keyword>
<accession>A0A511QN44</accession>
<keyword evidence="1" id="KW-0812">Transmembrane</keyword>
<keyword evidence="3" id="KW-1185">Reference proteome</keyword>
<proteinExistence type="predicted"/>
<gene>
    <name evidence="2" type="ORF">VSU01S_09930</name>
</gene>
<evidence type="ECO:0000256" key="1">
    <source>
        <dbReference type="SAM" id="Phobius"/>
    </source>
</evidence>
<comment type="caution">
    <text evidence="2">The sequence shown here is derived from an EMBL/GenBank/DDBJ whole genome shotgun (WGS) entry which is preliminary data.</text>
</comment>
<keyword evidence="1" id="KW-1133">Transmembrane helix</keyword>
<name>A0A511QN44_9VIBR</name>
<reference evidence="2 3" key="1">
    <citation type="submission" date="2019-07" db="EMBL/GenBank/DDBJ databases">
        <title>Whole genome shotgun sequence of Vibrio superstes NBRC 103154.</title>
        <authorList>
            <person name="Hosoyama A."/>
            <person name="Uohara A."/>
            <person name="Ohji S."/>
            <person name="Ichikawa N."/>
        </authorList>
    </citation>
    <scope>NUCLEOTIDE SEQUENCE [LARGE SCALE GENOMIC DNA]</scope>
    <source>
        <strain evidence="2 3">NBRC 103154</strain>
    </source>
</reference>
<evidence type="ECO:0000313" key="2">
    <source>
        <dbReference type="EMBL" id="GEM78748.1"/>
    </source>
</evidence>
<dbReference type="Proteomes" id="UP000321113">
    <property type="component" value="Unassembled WGS sequence"/>
</dbReference>
<dbReference type="EMBL" id="BJXK01000003">
    <property type="protein sequence ID" value="GEM78748.1"/>
    <property type="molecule type" value="Genomic_DNA"/>
</dbReference>